<name>S8C8G2_9LAMI</name>
<dbReference type="GO" id="GO:0040008">
    <property type="term" value="P:regulation of growth"/>
    <property type="evidence" value="ECO:0007669"/>
    <property type="project" value="InterPro"/>
</dbReference>
<dbReference type="AlphaFoldDB" id="S8C8G2"/>
<feature type="non-terminal residue" evidence="3">
    <location>
        <position position="1"/>
    </location>
</feature>
<evidence type="ECO:0000313" key="4">
    <source>
        <dbReference type="Proteomes" id="UP000015453"/>
    </source>
</evidence>
<feature type="coiled-coil region" evidence="1">
    <location>
        <begin position="105"/>
        <end position="181"/>
    </location>
</feature>
<proteinExistence type="predicted"/>
<evidence type="ECO:0000256" key="1">
    <source>
        <dbReference type="SAM" id="Coils"/>
    </source>
</evidence>
<reference evidence="3 4" key="1">
    <citation type="journal article" date="2013" name="BMC Genomics">
        <title>The miniature genome of a carnivorous plant Genlisea aurea contains a low number of genes and short non-coding sequences.</title>
        <authorList>
            <person name="Leushkin E.V."/>
            <person name="Sutormin R.A."/>
            <person name="Nabieva E.R."/>
            <person name="Penin A.A."/>
            <person name="Kondrashov A.S."/>
            <person name="Logacheva M.D."/>
        </authorList>
    </citation>
    <scope>NUCLEOTIDE SEQUENCE [LARGE SCALE GENOMIC DNA]</scope>
</reference>
<protein>
    <submittedName>
        <fullName evidence="3">Uncharacterized protein</fullName>
    </submittedName>
</protein>
<comment type="caution">
    <text evidence="3">The sequence shown here is derived from an EMBL/GenBank/DDBJ whole genome shotgun (WGS) entry which is preliminary data.</text>
</comment>
<dbReference type="PANTHER" id="PTHR47490:SF2">
    <property type="entry name" value="PROTEIN BLISTER"/>
    <property type="match status" value="1"/>
</dbReference>
<dbReference type="EMBL" id="AUSU01007372">
    <property type="protein sequence ID" value="EPS60681.1"/>
    <property type="molecule type" value="Genomic_DNA"/>
</dbReference>
<feature type="compositionally biased region" description="Basic and acidic residues" evidence="2">
    <location>
        <begin position="284"/>
        <end position="296"/>
    </location>
</feature>
<organism evidence="3 4">
    <name type="scientific">Genlisea aurea</name>
    <dbReference type="NCBI Taxonomy" id="192259"/>
    <lineage>
        <taxon>Eukaryota</taxon>
        <taxon>Viridiplantae</taxon>
        <taxon>Streptophyta</taxon>
        <taxon>Embryophyta</taxon>
        <taxon>Tracheophyta</taxon>
        <taxon>Spermatophyta</taxon>
        <taxon>Magnoliopsida</taxon>
        <taxon>eudicotyledons</taxon>
        <taxon>Gunneridae</taxon>
        <taxon>Pentapetalae</taxon>
        <taxon>asterids</taxon>
        <taxon>lamiids</taxon>
        <taxon>Lamiales</taxon>
        <taxon>Lentibulariaceae</taxon>
        <taxon>Genlisea</taxon>
    </lineage>
</organism>
<keyword evidence="1" id="KW-0175">Coiled coil</keyword>
<feature type="non-terminal residue" evidence="3">
    <location>
        <position position="303"/>
    </location>
</feature>
<dbReference type="Proteomes" id="UP000015453">
    <property type="component" value="Unassembled WGS sequence"/>
</dbReference>
<feature type="region of interest" description="Disordered" evidence="2">
    <location>
        <begin position="270"/>
        <end position="303"/>
    </location>
</feature>
<dbReference type="PANTHER" id="PTHR47490">
    <property type="entry name" value="PROTEIN BLISTER"/>
    <property type="match status" value="1"/>
</dbReference>
<accession>S8C8G2</accession>
<keyword evidence="4" id="KW-1185">Reference proteome</keyword>
<evidence type="ECO:0000313" key="3">
    <source>
        <dbReference type="EMBL" id="EPS60681.1"/>
    </source>
</evidence>
<evidence type="ECO:0000256" key="2">
    <source>
        <dbReference type="SAM" id="MobiDB-lite"/>
    </source>
</evidence>
<feature type="compositionally biased region" description="Polar residues" evidence="2">
    <location>
        <begin position="14"/>
        <end position="23"/>
    </location>
</feature>
<feature type="region of interest" description="Disordered" evidence="2">
    <location>
        <begin position="1"/>
        <end position="37"/>
    </location>
</feature>
<dbReference type="OrthoDB" id="2019993at2759"/>
<sequence length="303" mass="33490">SWRSDDSVDVFNSEARSSSNHAPASQPEARNPSRPLFLDSIQASKNISAAFPSFGAGKADVSDLNVNRLQDSESSAFQMSVNSISNGDATGIFNNAIMNKGDTFFQKQNEDFAALEQHIEDLTQEKFSLQRALEASRALVDSLASENSTLTESFNQQGSAVDELKLELEKLRGEIKVQMVEFEGIKEAYVNAQMECNAADERAKLLASEVIGLEEKALRLRSNELKLERDLENSQTELSYLRKKMSSIEKDREDLTSTINALQEEKKLMQSRLRKASSSGGKSNDFDKAAISKKDAATSTENL</sequence>
<gene>
    <name evidence="3" type="ORF">M569_14120</name>
</gene>
<dbReference type="InterPro" id="IPR044194">
    <property type="entry name" value="BLISTER"/>
</dbReference>